<protein>
    <submittedName>
        <fullName evidence="1">Uncharacterized protein</fullName>
    </submittedName>
</protein>
<dbReference type="EMBL" id="FODV01000032">
    <property type="protein sequence ID" value="SEP28170.1"/>
    <property type="molecule type" value="Genomic_DNA"/>
</dbReference>
<name>A0A1H8WKF7_9EURY</name>
<dbReference type="AlphaFoldDB" id="A0A1H8WKF7"/>
<keyword evidence="2" id="KW-1185">Reference proteome</keyword>
<organism evidence="1 2">
    <name type="scientific">Halogranum amylolyticum</name>
    <dbReference type="NCBI Taxonomy" id="660520"/>
    <lineage>
        <taxon>Archaea</taxon>
        <taxon>Methanobacteriati</taxon>
        <taxon>Methanobacteriota</taxon>
        <taxon>Stenosarchaea group</taxon>
        <taxon>Halobacteria</taxon>
        <taxon>Halobacteriales</taxon>
        <taxon>Haloferacaceae</taxon>
    </lineage>
</organism>
<gene>
    <name evidence="1" type="ORF">SAMN04487948_13228</name>
</gene>
<evidence type="ECO:0000313" key="2">
    <source>
        <dbReference type="Proteomes" id="UP000199126"/>
    </source>
</evidence>
<accession>A0A1H8WKF7</accession>
<evidence type="ECO:0000313" key="1">
    <source>
        <dbReference type="EMBL" id="SEP28170.1"/>
    </source>
</evidence>
<dbReference type="Proteomes" id="UP000199126">
    <property type="component" value="Unassembled WGS sequence"/>
</dbReference>
<sequence length="33" mass="3737">MGQREGVAGFPLVGDEWESPYTHNECNCKVQVR</sequence>
<proteinExistence type="predicted"/>
<reference evidence="2" key="1">
    <citation type="submission" date="2016-10" db="EMBL/GenBank/DDBJ databases">
        <authorList>
            <person name="Varghese N."/>
            <person name="Submissions S."/>
        </authorList>
    </citation>
    <scope>NUCLEOTIDE SEQUENCE [LARGE SCALE GENOMIC DNA]</scope>
    <source>
        <strain evidence="2">CGMCC 1.10121</strain>
    </source>
</reference>